<accession>A0A2P8HZ36</accession>
<dbReference type="EMBL" id="PYAX01000021">
    <property type="protein sequence ID" value="PSL51455.1"/>
    <property type="molecule type" value="Genomic_DNA"/>
</dbReference>
<feature type="compositionally biased region" description="Basic and acidic residues" evidence="1">
    <location>
        <begin position="1"/>
        <end position="19"/>
    </location>
</feature>
<evidence type="ECO:0000256" key="2">
    <source>
        <dbReference type="SAM" id="Phobius"/>
    </source>
</evidence>
<reference evidence="3 4" key="1">
    <citation type="submission" date="2018-03" db="EMBL/GenBank/DDBJ databases">
        <title>Genomic Encyclopedia of Type Strains, Phase III (KMG-III): the genomes of soil and plant-associated and newly described type strains.</title>
        <authorList>
            <person name="Whitman W."/>
        </authorList>
    </citation>
    <scope>NUCLEOTIDE SEQUENCE [LARGE SCALE GENOMIC DNA]</scope>
    <source>
        <strain evidence="3 4">CGMCC 4.7097</strain>
    </source>
</reference>
<sequence length="246" mass="26593">MAGKQDKAAAKAASKEAAKARRAASKAKRSQIFEAFKMQRREDKALVPLMLACLLGATAAAFLIGLIWDMQWLLLPMGIAVGALLAVIVFGRRVQRTVYAKADGQPGAAAWALDNLRGKWRVTQAVAGTTSGDMVHRVLGRPGVVLVAEGAPHRVKNLLAQEKKRVARVIGETPIYDVVVGTEDGQVPLRKLQSHLMKLPRNISTAQVDTIDNRLAALASRGAALPKGPMPQGAKMRNVQRAMRRR</sequence>
<evidence type="ECO:0000313" key="3">
    <source>
        <dbReference type="EMBL" id="PSL51455.1"/>
    </source>
</evidence>
<evidence type="ECO:0000313" key="4">
    <source>
        <dbReference type="Proteomes" id="UP000241118"/>
    </source>
</evidence>
<gene>
    <name evidence="3" type="ORF">B0I31_12188</name>
</gene>
<name>A0A2P8HZ36_SACCR</name>
<dbReference type="Pfam" id="PF13829">
    <property type="entry name" value="DUF4191"/>
    <property type="match status" value="1"/>
</dbReference>
<keyword evidence="2" id="KW-0472">Membrane</keyword>
<keyword evidence="2" id="KW-0812">Transmembrane</keyword>
<feature type="region of interest" description="Disordered" evidence="1">
    <location>
        <begin position="1"/>
        <end position="23"/>
    </location>
</feature>
<feature type="transmembrane region" description="Helical" evidence="2">
    <location>
        <begin position="73"/>
        <end position="91"/>
    </location>
</feature>
<evidence type="ECO:0000256" key="1">
    <source>
        <dbReference type="SAM" id="MobiDB-lite"/>
    </source>
</evidence>
<dbReference type="OrthoDB" id="8479889at2"/>
<dbReference type="AlphaFoldDB" id="A0A2P8HZ36"/>
<comment type="caution">
    <text evidence="3">The sequence shown here is derived from an EMBL/GenBank/DDBJ whole genome shotgun (WGS) entry which is preliminary data.</text>
</comment>
<keyword evidence="2" id="KW-1133">Transmembrane helix</keyword>
<feature type="transmembrane region" description="Helical" evidence="2">
    <location>
        <begin position="46"/>
        <end position="67"/>
    </location>
</feature>
<protein>
    <submittedName>
        <fullName evidence="3">Uncharacterized protein DUF4191</fullName>
    </submittedName>
</protein>
<proteinExistence type="predicted"/>
<dbReference type="RefSeq" id="WP_106619942.1">
    <property type="nucleotide sequence ID" value="NZ_PYAX01000021.1"/>
</dbReference>
<dbReference type="Proteomes" id="UP000241118">
    <property type="component" value="Unassembled WGS sequence"/>
</dbReference>
<keyword evidence="4" id="KW-1185">Reference proteome</keyword>
<organism evidence="3 4">
    <name type="scientific">Saccharothrix carnea</name>
    <dbReference type="NCBI Taxonomy" id="1280637"/>
    <lineage>
        <taxon>Bacteria</taxon>
        <taxon>Bacillati</taxon>
        <taxon>Actinomycetota</taxon>
        <taxon>Actinomycetes</taxon>
        <taxon>Pseudonocardiales</taxon>
        <taxon>Pseudonocardiaceae</taxon>
        <taxon>Saccharothrix</taxon>
    </lineage>
</organism>
<feature type="region of interest" description="Disordered" evidence="1">
    <location>
        <begin position="224"/>
        <end position="246"/>
    </location>
</feature>
<dbReference type="InterPro" id="IPR025445">
    <property type="entry name" value="DUF4191"/>
</dbReference>